<dbReference type="AlphaFoldDB" id="A0A7R9VIT7"/>
<gene>
    <name evidence="1" type="ORF">CEUR00632_LOCUS13442</name>
</gene>
<evidence type="ECO:0000313" key="1">
    <source>
        <dbReference type="EMBL" id="CAD8296296.1"/>
    </source>
</evidence>
<accession>A0A7R9VIT7</accession>
<proteinExistence type="predicted"/>
<dbReference type="EMBL" id="HBEC01029152">
    <property type="protein sequence ID" value="CAD8296296.1"/>
    <property type="molecule type" value="Transcribed_RNA"/>
</dbReference>
<organism evidence="1">
    <name type="scientific">Chlamydomonas euryale</name>
    <dbReference type="NCBI Taxonomy" id="1486919"/>
    <lineage>
        <taxon>Eukaryota</taxon>
        <taxon>Viridiplantae</taxon>
        <taxon>Chlorophyta</taxon>
        <taxon>core chlorophytes</taxon>
        <taxon>Chlorophyceae</taxon>
        <taxon>CS clade</taxon>
        <taxon>Chlamydomonadales</taxon>
        <taxon>Chlamydomonadaceae</taxon>
        <taxon>Chlamydomonas</taxon>
    </lineage>
</organism>
<sequence>MSTYMLSEHLERMALSDFGSASHAARHAELAAASCAAQVLHAQAAGTASWSAAAQQPHHQQFNRQPYHGNAHTHMTLPTAAAPYTNTEPAARGRLRASLAASGRMLHVCIPDNVTDATAIEGGTGLRISPAGDTYWEAQPCQPVEAVAPHSLAPWLS</sequence>
<name>A0A7R9VIT7_9CHLO</name>
<protein>
    <submittedName>
        <fullName evidence="1">Uncharacterized protein</fullName>
    </submittedName>
</protein>
<reference evidence="1" key="1">
    <citation type="submission" date="2021-01" db="EMBL/GenBank/DDBJ databases">
        <authorList>
            <person name="Corre E."/>
            <person name="Pelletier E."/>
            <person name="Niang G."/>
            <person name="Scheremetjew M."/>
            <person name="Finn R."/>
            <person name="Kale V."/>
            <person name="Holt S."/>
            <person name="Cochrane G."/>
            <person name="Meng A."/>
            <person name="Brown T."/>
            <person name="Cohen L."/>
        </authorList>
    </citation>
    <scope>NUCLEOTIDE SEQUENCE</scope>
    <source>
        <strain evidence="1">CCMP219</strain>
    </source>
</reference>